<evidence type="ECO:0000256" key="7">
    <source>
        <dbReference type="ARBA" id="ARBA00023244"/>
    </source>
</evidence>
<evidence type="ECO:0000256" key="10">
    <source>
        <dbReference type="RuleBase" id="RU003960"/>
    </source>
</evidence>
<keyword evidence="3" id="KW-0169">Cobalamin biosynthesis</keyword>
<dbReference type="InterPro" id="IPR000878">
    <property type="entry name" value="4pyrrol_Mease"/>
</dbReference>
<evidence type="ECO:0000256" key="3">
    <source>
        <dbReference type="ARBA" id="ARBA00022573"/>
    </source>
</evidence>
<gene>
    <name evidence="12" type="ORF">CAL19_15340</name>
</gene>
<dbReference type="UniPathway" id="UPA00262">
    <property type="reaction ID" value="UER00211"/>
</dbReference>
<dbReference type="RefSeq" id="WP_212589904.1">
    <property type="nucleotide sequence ID" value="NZ_NEVK01000007.1"/>
</dbReference>
<dbReference type="InterPro" id="IPR014776">
    <property type="entry name" value="4pyrrole_Mease_sub2"/>
</dbReference>
<organism evidence="12 13">
    <name type="scientific">Bordetella genomosp. 7</name>
    <dbReference type="NCBI Taxonomy" id="1416805"/>
    <lineage>
        <taxon>Bacteria</taxon>
        <taxon>Pseudomonadati</taxon>
        <taxon>Pseudomonadota</taxon>
        <taxon>Betaproteobacteria</taxon>
        <taxon>Burkholderiales</taxon>
        <taxon>Alcaligenaceae</taxon>
        <taxon>Bordetella</taxon>
    </lineage>
</organism>
<keyword evidence="5 10" id="KW-0808">Transferase</keyword>
<comment type="caution">
    <text evidence="12">The sequence shown here is derived from an EMBL/GenBank/DDBJ whole genome shotgun (WGS) entry which is preliminary data.</text>
</comment>
<comment type="similarity">
    <text evidence="1 10">Belongs to the precorrin methyltransferase family.</text>
</comment>
<dbReference type="NCBIfam" id="NF004790">
    <property type="entry name" value="PRK06136.1"/>
    <property type="match status" value="1"/>
</dbReference>
<dbReference type="PANTHER" id="PTHR45790">
    <property type="entry name" value="SIROHEME SYNTHASE-RELATED"/>
    <property type="match status" value="1"/>
</dbReference>
<keyword evidence="4 10" id="KW-0489">Methyltransferase</keyword>
<dbReference type="NCBIfam" id="TIGR01469">
    <property type="entry name" value="cobA_cysG_Cterm"/>
    <property type="match status" value="1"/>
</dbReference>
<dbReference type="Pfam" id="PF00590">
    <property type="entry name" value="TP_methylase"/>
    <property type="match status" value="1"/>
</dbReference>
<dbReference type="InterPro" id="IPR050161">
    <property type="entry name" value="Siro_Cobalamin_biosynth"/>
</dbReference>
<evidence type="ECO:0000256" key="8">
    <source>
        <dbReference type="ARBA" id="ARBA00025705"/>
    </source>
</evidence>
<name>A0A261QX44_9BORD</name>
<evidence type="ECO:0000256" key="2">
    <source>
        <dbReference type="ARBA" id="ARBA00012162"/>
    </source>
</evidence>
<dbReference type="FunFam" id="3.40.1010.10:FF:000001">
    <property type="entry name" value="Siroheme synthase"/>
    <property type="match status" value="1"/>
</dbReference>
<dbReference type="GO" id="GO:0004851">
    <property type="term" value="F:uroporphyrin-III C-methyltransferase activity"/>
    <property type="evidence" value="ECO:0007669"/>
    <property type="project" value="UniProtKB-EC"/>
</dbReference>
<dbReference type="AlphaFoldDB" id="A0A261QX44"/>
<dbReference type="EMBL" id="NEVK01000007">
    <property type="protein sequence ID" value="OZI17306.1"/>
    <property type="molecule type" value="Genomic_DNA"/>
</dbReference>
<dbReference type="PROSITE" id="PS00840">
    <property type="entry name" value="SUMT_2"/>
    <property type="match status" value="1"/>
</dbReference>
<accession>A0A261QX44</accession>
<dbReference type="Gene3D" id="3.30.950.10">
    <property type="entry name" value="Methyltransferase, Cobalt-precorrin-4 Transmethylase, Domain 2"/>
    <property type="match status" value="1"/>
</dbReference>
<evidence type="ECO:0000313" key="13">
    <source>
        <dbReference type="Proteomes" id="UP000216947"/>
    </source>
</evidence>
<reference evidence="13" key="1">
    <citation type="submission" date="2017-05" db="EMBL/GenBank/DDBJ databases">
        <title>Complete and WGS of Bordetella genogroups.</title>
        <authorList>
            <person name="Spilker T."/>
            <person name="Lipuma J."/>
        </authorList>
    </citation>
    <scope>NUCLEOTIDE SEQUENCE [LARGE SCALE GENOMIC DNA]</scope>
    <source>
        <strain evidence="13">AU18089</strain>
    </source>
</reference>
<dbReference type="Gene3D" id="3.40.1010.10">
    <property type="entry name" value="Cobalt-precorrin-4 Transmethylase, Domain 1"/>
    <property type="match status" value="1"/>
</dbReference>
<dbReference type="GO" id="GO:0019354">
    <property type="term" value="P:siroheme biosynthetic process"/>
    <property type="evidence" value="ECO:0007669"/>
    <property type="project" value="UniProtKB-UniPathway"/>
</dbReference>
<dbReference type="InterPro" id="IPR003043">
    <property type="entry name" value="Uropor_MeTrfase_CS"/>
</dbReference>
<dbReference type="EC" id="2.1.1.107" evidence="2"/>
<comment type="pathway">
    <text evidence="9">Cofactor biosynthesis; adenosylcobalamin biosynthesis; precorrin-2 from uroporphyrinogen III: step 1/1.</text>
</comment>
<evidence type="ECO:0000256" key="1">
    <source>
        <dbReference type="ARBA" id="ARBA00005879"/>
    </source>
</evidence>
<dbReference type="CDD" id="cd11642">
    <property type="entry name" value="SUMT"/>
    <property type="match status" value="1"/>
</dbReference>
<feature type="domain" description="Tetrapyrrole methylase" evidence="11">
    <location>
        <begin position="27"/>
        <end position="237"/>
    </location>
</feature>
<dbReference type="GO" id="GO:0009236">
    <property type="term" value="P:cobalamin biosynthetic process"/>
    <property type="evidence" value="ECO:0007669"/>
    <property type="project" value="UniProtKB-KW"/>
</dbReference>
<keyword evidence="7" id="KW-0627">Porphyrin biosynthesis</keyword>
<comment type="pathway">
    <text evidence="8">Porphyrin-containing compound metabolism; siroheme biosynthesis; precorrin-2 from uroporphyrinogen III: step 1/1.</text>
</comment>
<proteinExistence type="inferred from homology"/>
<dbReference type="InterPro" id="IPR006366">
    <property type="entry name" value="CobA/CysG_C"/>
</dbReference>
<keyword evidence="13" id="KW-1185">Reference proteome</keyword>
<protein>
    <recommendedName>
        <fullName evidence="2">uroporphyrinogen-III C-methyltransferase</fullName>
        <ecNumber evidence="2">2.1.1.107</ecNumber>
    </recommendedName>
</protein>
<evidence type="ECO:0000256" key="4">
    <source>
        <dbReference type="ARBA" id="ARBA00022603"/>
    </source>
</evidence>
<dbReference type="PANTHER" id="PTHR45790:SF1">
    <property type="entry name" value="SIROHEME SYNTHASE"/>
    <property type="match status" value="1"/>
</dbReference>
<evidence type="ECO:0000313" key="12">
    <source>
        <dbReference type="EMBL" id="OZI17306.1"/>
    </source>
</evidence>
<evidence type="ECO:0000259" key="11">
    <source>
        <dbReference type="Pfam" id="PF00590"/>
    </source>
</evidence>
<evidence type="ECO:0000256" key="9">
    <source>
        <dbReference type="ARBA" id="ARBA00060548"/>
    </source>
</evidence>
<dbReference type="FunFam" id="3.30.950.10:FF:000001">
    <property type="entry name" value="Siroheme synthase"/>
    <property type="match status" value="1"/>
</dbReference>
<dbReference type="InterPro" id="IPR014777">
    <property type="entry name" value="4pyrrole_Mease_sub1"/>
</dbReference>
<dbReference type="SUPFAM" id="SSF53790">
    <property type="entry name" value="Tetrapyrrole methylase"/>
    <property type="match status" value="1"/>
</dbReference>
<keyword evidence="6" id="KW-0949">S-adenosyl-L-methionine</keyword>
<evidence type="ECO:0000256" key="6">
    <source>
        <dbReference type="ARBA" id="ARBA00022691"/>
    </source>
</evidence>
<dbReference type="GO" id="GO:0032259">
    <property type="term" value="P:methylation"/>
    <property type="evidence" value="ECO:0007669"/>
    <property type="project" value="UniProtKB-KW"/>
</dbReference>
<evidence type="ECO:0000256" key="5">
    <source>
        <dbReference type="ARBA" id="ARBA00022679"/>
    </source>
</evidence>
<dbReference type="InterPro" id="IPR035996">
    <property type="entry name" value="4pyrrol_Methylase_sf"/>
</dbReference>
<sequence length="288" mass="31181">MTVPDSVLPHPIPVPVALQRTFRPGEVALVGAGPGDPGLLTVAGWSLLWQADALVYDRLVSQALLDLLPTSCRRYYVGKASGRHSLPQGEINQLLVRLARHGMRVVRLKGGDPFIFGRGGEELDFLLKHGVDCQLVPGITAASGCTAYAGIPLTYRGLAHSCHFITGHVQHNGKLDLPWQTLVDPGCTLVFYMGLGSLEEISRELIAAGRAADTPAMMVFNGTRHDQRTLRGSLRTLGDMARHHRLATPTLTVIGQVVGMLADRYVEHPSRIRANLQHTPSSTEPLCG</sequence>
<dbReference type="Proteomes" id="UP000216947">
    <property type="component" value="Unassembled WGS sequence"/>
</dbReference>